<accession>A0A8E2A118</accession>
<dbReference type="Pfam" id="PF25275">
    <property type="entry name" value="Golvesin_C"/>
    <property type="match status" value="1"/>
</dbReference>
<dbReference type="EMBL" id="JACCCY010000001">
    <property type="protein sequence ID" value="NYI48858.1"/>
    <property type="molecule type" value="Genomic_DNA"/>
</dbReference>
<dbReference type="InterPro" id="IPR033803">
    <property type="entry name" value="CBD-like_Golvesin-Xly"/>
</dbReference>
<dbReference type="AlphaFoldDB" id="A0A8E2A118"/>
<dbReference type="RefSeq" id="WP_179398822.1">
    <property type="nucleotide sequence ID" value="NZ_JACCCY010000001.1"/>
</dbReference>
<comment type="caution">
    <text evidence="2">The sequence shown here is derived from an EMBL/GenBank/DDBJ whole genome shotgun (WGS) entry which is preliminary data.</text>
</comment>
<reference evidence="2 3" key="1">
    <citation type="submission" date="2020-07" db="EMBL/GenBank/DDBJ databases">
        <title>Genomic Encyclopedia of Type Strains, Phase IV (KMG-IV): sequencing the most valuable type-strain genomes for metagenomic binning, comparative biology and taxonomic classification.</title>
        <authorList>
            <person name="Goeker M."/>
        </authorList>
    </citation>
    <scope>NUCLEOTIDE SEQUENCE [LARGE SCALE GENOMIC DNA]</scope>
    <source>
        <strain evidence="2 3">DSM 23697</strain>
    </source>
</reference>
<organism evidence="2 3">
    <name type="scientific">Macellibacteroides fermentans</name>
    <dbReference type="NCBI Taxonomy" id="879969"/>
    <lineage>
        <taxon>Bacteria</taxon>
        <taxon>Pseudomonadati</taxon>
        <taxon>Bacteroidota</taxon>
        <taxon>Bacteroidia</taxon>
        <taxon>Bacteroidales</taxon>
        <taxon>Porphyromonadaceae</taxon>
        <taxon>Macellibacteroides</taxon>
    </lineage>
</organism>
<name>A0A8E2A118_9PORP</name>
<protein>
    <recommendedName>
        <fullName evidence="1">Golvesin/Xly CBD-like domain-containing protein</fullName>
    </recommendedName>
</protein>
<sequence length="110" mass="11853">MYAPNAAKNTTFTFLPIIKKTGEYEVFFYCIPLGDNVSKEMVVQVKHAKGKTKIVIDPVKNHSSWVSLGTYSFNNGDGAEIMVDGTMTNGGLIADAVILRPVGATAIANK</sequence>
<evidence type="ECO:0000313" key="3">
    <source>
        <dbReference type="Proteomes" id="UP000574332"/>
    </source>
</evidence>
<proteinExistence type="predicted"/>
<feature type="domain" description="Golvesin/Xly CBD-like" evidence="1">
    <location>
        <begin position="2"/>
        <end position="99"/>
    </location>
</feature>
<keyword evidence="3" id="KW-1185">Reference proteome</keyword>
<dbReference type="Proteomes" id="UP000574332">
    <property type="component" value="Unassembled WGS sequence"/>
</dbReference>
<evidence type="ECO:0000259" key="1">
    <source>
        <dbReference type="Pfam" id="PF25275"/>
    </source>
</evidence>
<gene>
    <name evidence="2" type="ORF">F5613_000903</name>
</gene>
<evidence type="ECO:0000313" key="2">
    <source>
        <dbReference type="EMBL" id="NYI48858.1"/>
    </source>
</evidence>